<evidence type="ECO:0000256" key="2">
    <source>
        <dbReference type="SAM" id="SignalP"/>
    </source>
</evidence>
<dbReference type="Proteomes" id="UP001153069">
    <property type="component" value="Unassembled WGS sequence"/>
</dbReference>
<proteinExistence type="predicted"/>
<accession>A0A9N8DKY0</accession>
<evidence type="ECO:0000256" key="1">
    <source>
        <dbReference type="SAM" id="MobiDB-lite"/>
    </source>
</evidence>
<feature type="domain" description="VWFD" evidence="3">
    <location>
        <begin position="258"/>
        <end position="454"/>
    </location>
</feature>
<evidence type="ECO:0000313" key="5">
    <source>
        <dbReference type="Proteomes" id="UP001153069"/>
    </source>
</evidence>
<dbReference type="AlphaFoldDB" id="A0A9N8DKY0"/>
<gene>
    <name evidence="4" type="ORF">SEMRO_179_G078490.1</name>
</gene>
<keyword evidence="5" id="KW-1185">Reference proteome</keyword>
<comment type="caution">
    <text evidence="4">The sequence shown here is derived from an EMBL/GenBank/DDBJ whole genome shotgun (WGS) entry which is preliminary data.</text>
</comment>
<evidence type="ECO:0000313" key="4">
    <source>
        <dbReference type="EMBL" id="CAB9503895.1"/>
    </source>
</evidence>
<keyword evidence="2" id="KW-0732">Signal</keyword>
<dbReference type="InterPro" id="IPR051495">
    <property type="entry name" value="Epithelial_Barrier/Signaling"/>
</dbReference>
<sequence length="759" mass="83608">MMKFALASLLVASAYAQELHSSSSPKLMFFAGDDLLSVTNHAEADAFCKAKDRVLASKSEWCHYSQKHTGVQYGEVPVRGSSVYIDVEDHCDVCKPKEEKDEKIEIKEEESKEVAVEVKEEVKEDKGGVCGRPAGCTGRSCAFTCDLPAGYYPDPTDCSAYCFCTGSAAPSRWEQVVPGLVWDPFCGGSQPLDPSNKPLGGMTGGCQNWAWAVSDNSYCAPGNSRRRLEEVNGRRELKGRPDFMLCTKLPKAPPLPQTCAKAYDDPHIETFDQLQYDCQGDGDFILSKSLEPGSGFELQGRFFKLDGWAGTTTTGAVLTTGFAGEPKVEVAYNEKCDLHYYIDDEEHDLDSDWSTDGTIALGTDKVNFFRSGSDRYFHFQDSGVSFHVTLRYNHVFGCFINVKLCLPDEIKSQRLVGIFGSPDGNKQNDFMDHDGTDLETVGKIYWGQIYDYCTTTWCLGSDSLFKVSGSGDTCEKPYDDTIEQAVKNAGEEVKAECGDNMACMVDTVVSKDAATGGETLKDEEDLNGEETVPDEGEDDSDNADHCNGQDKTVPSAPSPTIPKPAPAPTPVNPPAPDQPTPEDQATEMGFVKGDPHFKDREWVWINGKANGVLEDGKWYHASLNGLLVRFKQSFGKKSTTREVNIYLNQGSSKEVLAMKTFKSFVRVDVDWKNSDNYDYSRGLLGSHAQNGKRLGRQCVLPPTVESAQKQQIRNRRLAESGITTEIAEKACAHVKDPEEQKDCVFDILATNDVSMASVW</sequence>
<feature type="compositionally biased region" description="Pro residues" evidence="1">
    <location>
        <begin position="556"/>
        <end position="579"/>
    </location>
</feature>
<dbReference type="PANTHER" id="PTHR13802">
    <property type="entry name" value="MUCIN 4-RELATED"/>
    <property type="match status" value="1"/>
</dbReference>
<dbReference type="InterPro" id="IPR001846">
    <property type="entry name" value="VWF_type-D"/>
</dbReference>
<name>A0A9N8DKY0_9STRA</name>
<feature type="signal peptide" evidence="2">
    <location>
        <begin position="1"/>
        <end position="16"/>
    </location>
</feature>
<dbReference type="OrthoDB" id="6051552at2759"/>
<protein>
    <submittedName>
        <fullName evidence="4">von Willebrand factor type D protein</fullName>
    </submittedName>
</protein>
<organism evidence="4 5">
    <name type="scientific">Seminavis robusta</name>
    <dbReference type="NCBI Taxonomy" id="568900"/>
    <lineage>
        <taxon>Eukaryota</taxon>
        <taxon>Sar</taxon>
        <taxon>Stramenopiles</taxon>
        <taxon>Ochrophyta</taxon>
        <taxon>Bacillariophyta</taxon>
        <taxon>Bacillariophyceae</taxon>
        <taxon>Bacillariophycidae</taxon>
        <taxon>Naviculales</taxon>
        <taxon>Naviculaceae</taxon>
        <taxon>Seminavis</taxon>
    </lineage>
</organism>
<dbReference type="PANTHER" id="PTHR13802:SF65">
    <property type="entry name" value="NIDOGEN"/>
    <property type="match status" value="1"/>
</dbReference>
<feature type="chain" id="PRO_5040427088" evidence="2">
    <location>
        <begin position="17"/>
        <end position="759"/>
    </location>
</feature>
<dbReference type="EMBL" id="CAICTM010000178">
    <property type="protein sequence ID" value="CAB9503895.1"/>
    <property type="molecule type" value="Genomic_DNA"/>
</dbReference>
<feature type="compositionally biased region" description="Acidic residues" evidence="1">
    <location>
        <begin position="521"/>
        <end position="541"/>
    </location>
</feature>
<reference evidence="4" key="1">
    <citation type="submission" date="2020-06" db="EMBL/GenBank/DDBJ databases">
        <authorList>
            <consortium name="Plant Systems Biology data submission"/>
        </authorList>
    </citation>
    <scope>NUCLEOTIDE SEQUENCE</scope>
    <source>
        <strain evidence="4">D6</strain>
    </source>
</reference>
<feature type="region of interest" description="Disordered" evidence="1">
    <location>
        <begin position="515"/>
        <end position="592"/>
    </location>
</feature>
<evidence type="ECO:0000259" key="3">
    <source>
        <dbReference type="PROSITE" id="PS51233"/>
    </source>
</evidence>
<dbReference type="PROSITE" id="PS51233">
    <property type="entry name" value="VWFD"/>
    <property type="match status" value="1"/>
</dbReference>